<name>A0A810CKY6_9BRAD</name>
<protein>
    <recommendedName>
        <fullName evidence="3">Resolvase/invertase-type recombinase catalytic domain-containing protein</fullName>
    </recommendedName>
</protein>
<dbReference type="AlphaFoldDB" id="A0A810CKY6"/>
<reference evidence="2" key="2">
    <citation type="submission" date="2020-05" db="EMBL/GenBank/DDBJ databases">
        <title>Complete genome sequence of Bradyrhizobium diazoefficiens XF10 isolated from soybean nodule.</title>
        <authorList>
            <person name="Noda R."/>
            <person name="Kakizaki K."/>
            <person name="Minamisawa K."/>
        </authorList>
    </citation>
    <scope>NUCLEOTIDE SEQUENCE</scope>
    <source>
        <strain evidence="2">XF10</strain>
    </source>
</reference>
<reference evidence="1" key="1">
    <citation type="submission" date="2020-05" db="EMBL/GenBank/DDBJ databases">
        <title>Complete genome sequence of Bradyrhizobium diazoefficiens XF1 isolated from soybean nodule.</title>
        <authorList>
            <person name="Noda R."/>
            <person name="Kakizaki K."/>
            <person name="Minamisawa K."/>
        </authorList>
    </citation>
    <scope>NUCLEOTIDE SEQUENCE</scope>
    <source>
        <strain evidence="1">XF1</strain>
    </source>
</reference>
<proteinExistence type="predicted"/>
<sequence>MSTPVRSAQSEETRAYSYVRFSTPSQQEGASFQRQMEKATKFALDHGLTLDTELNMTDIGVSAYRGKNARTGALAGFLEAVHRDTSLKAATFSLRTLTDCRATTSLKRKRCSRT</sequence>
<evidence type="ECO:0008006" key="3">
    <source>
        <dbReference type="Google" id="ProtNLM"/>
    </source>
</evidence>
<dbReference type="EMBL" id="AP023099">
    <property type="protein sequence ID" value="BCE87881.1"/>
    <property type="molecule type" value="Genomic_DNA"/>
</dbReference>
<accession>A0A810CKY6</accession>
<dbReference type="InterPro" id="IPR036162">
    <property type="entry name" value="Resolvase-like_N_sf"/>
</dbReference>
<dbReference type="EMBL" id="AP023091">
    <property type="protein sequence ID" value="BCE18083.1"/>
    <property type="molecule type" value="Genomic_DNA"/>
</dbReference>
<dbReference type="GO" id="GO:0000150">
    <property type="term" value="F:DNA strand exchange activity"/>
    <property type="evidence" value="ECO:0007669"/>
    <property type="project" value="InterPro"/>
</dbReference>
<evidence type="ECO:0000313" key="2">
    <source>
        <dbReference type="EMBL" id="BCE87881.1"/>
    </source>
</evidence>
<dbReference type="Gene3D" id="3.40.50.1390">
    <property type="entry name" value="Resolvase, N-terminal catalytic domain"/>
    <property type="match status" value="1"/>
</dbReference>
<dbReference type="GO" id="GO:0003677">
    <property type="term" value="F:DNA binding"/>
    <property type="evidence" value="ECO:0007669"/>
    <property type="project" value="InterPro"/>
</dbReference>
<evidence type="ECO:0000313" key="1">
    <source>
        <dbReference type="EMBL" id="BCE18083.1"/>
    </source>
</evidence>
<organism evidence="2">
    <name type="scientific">Bradyrhizobium diazoefficiens</name>
    <dbReference type="NCBI Taxonomy" id="1355477"/>
    <lineage>
        <taxon>Bacteria</taxon>
        <taxon>Pseudomonadati</taxon>
        <taxon>Pseudomonadota</taxon>
        <taxon>Alphaproteobacteria</taxon>
        <taxon>Hyphomicrobiales</taxon>
        <taxon>Nitrobacteraceae</taxon>
        <taxon>Bradyrhizobium</taxon>
    </lineage>
</organism>
<gene>
    <name evidence="2" type="ORF">XF10B_06790</name>
    <name evidence="1" type="ORF">XF1B_07640</name>
</gene>